<name>R4X6I2_TAPDE</name>
<dbReference type="Pfam" id="PF12929">
    <property type="entry name" value="Mid1"/>
    <property type="match status" value="1"/>
</dbReference>
<protein>
    <submittedName>
        <fullName evidence="1">Calcium influx-promoting protein ehs1</fullName>
    </submittedName>
</protein>
<gene>
    <name evidence="1" type="ORF">TAPDE_000362</name>
</gene>
<evidence type="ECO:0000313" key="2">
    <source>
        <dbReference type="Proteomes" id="UP000013776"/>
    </source>
</evidence>
<dbReference type="eggNOG" id="ENOG502QTEW">
    <property type="taxonomic scope" value="Eukaryota"/>
</dbReference>
<evidence type="ECO:0000313" key="1">
    <source>
        <dbReference type="EMBL" id="CCG80739.1"/>
    </source>
</evidence>
<dbReference type="InterPro" id="IPR036790">
    <property type="entry name" value="Frizzled_dom_sf"/>
</dbReference>
<dbReference type="OrthoDB" id="5405745at2759"/>
<accession>R4X6I2</accession>
<dbReference type="Proteomes" id="UP000013776">
    <property type="component" value="Unassembled WGS sequence"/>
</dbReference>
<dbReference type="GO" id="GO:0098703">
    <property type="term" value="P:calcium ion import across plasma membrane"/>
    <property type="evidence" value="ECO:0007669"/>
    <property type="project" value="InterPro"/>
</dbReference>
<dbReference type="InterPro" id="IPR024338">
    <property type="entry name" value="MID1/Yam8"/>
</dbReference>
<dbReference type="PANTHER" id="PTHR39142">
    <property type="entry name" value="MID1P"/>
    <property type="match status" value="1"/>
</dbReference>
<dbReference type="EMBL" id="CAHR02000010">
    <property type="protein sequence ID" value="CCG80739.1"/>
    <property type="molecule type" value="Genomic_DNA"/>
</dbReference>
<dbReference type="AlphaFoldDB" id="R4X6I2"/>
<dbReference type="GO" id="GO:0005262">
    <property type="term" value="F:calcium channel activity"/>
    <property type="evidence" value="ECO:0007669"/>
    <property type="project" value="InterPro"/>
</dbReference>
<keyword evidence="2" id="KW-1185">Reference proteome</keyword>
<proteinExistence type="predicted"/>
<dbReference type="Gene3D" id="1.10.2000.10">
    <property type="entry name" value="Frizzled cysteine-rich domain"/>
    <property type="match status" value="1"/>
</dbReference>
<dbReference type="VEuPathDB" id="FungiDB:TAPDE_000362"/>
<dbReference type="STRING" id="1097556.R4X6I2"/>
<organism evidence="1 2">
    <name type="scientific">Taphrina deformans (strain PYCC 5710 / ATCC 11124 / CBS 356.35 / IMI 108563 / JCM 9778 / NBRC 8474)</name>
    <name type="common">Peach leaf curl fungus</name>
    <name type="synonym">Lalaria deformans</name>
    <dbReference type="NCBI Taxonomy" id="1097556"/>
    <lineage>
        <taxon>Eukaryota</taxon>
        <taxon>Fungi</taxon>
        <taxon>Dikarya</taxon>
        <taxon>Ascomycota</taxon>
        <taxon>Taphrinomycotina</taxon>
        <taxon>Taphrinomycetes</taxon>
        <taxon>Taphrinales</taxon>
        <taxon>Taphrinaceae</taxon>
        <taxon>Taphrina</taxon>
    </lineage>
</organism>
<dbReference type="PANTHER" id="PTHR39142:SF1">
    <property type="entry name" value="AEL197CP"/>
    <property type="match status" value="1"/>
</dbReference>
<comment type="caution">
    <text evidence="1">The sequence shown here is derived from an EMBL/GenBank/DDBJ whole genome shotgun (WGS) entry which is preliminary data.</text>
</comment>
<sequence>MNFWHYFSSPFETSPAVYGRALNTTAPIGDGQIIDDQLSWGQTANWAYTPNNSSNIDVYITLNICTQPSPAPNLGNGTIKSLWNTTTNIPTLFIYGSNDSSITLPNATASTDQRQFQYGFANLTYPANNRNLYFTIAAPPYDPSWSNNTFSYQIGVSSSRPLHRAWAGDQNRFLFLQDSDFSAALLTTGNLSSADIPNYQIWINPSAQSAGRGDFSASIQNSLRWSWCGITKSSVQVSLNDADRSMTTRGPGGHPKEQFYVHGLVPSTFYDSYITLQNNYSSGGAVWPVQTFKTRDNTTCQVIYNLQFCNEVAYSVPSNATLYNPNALAGFYDELAASYYKNFSNSVQIVNCNASADAVYSLISGCEVCKRAYKDWICAVTIPRCADLTNPAPYLVTRNASRNPAIDKALVPGLYKEVLPCGDLVQSVTRKCPIILGLRAPNGHDFFKAAYGERSNNATITCNAPGVDFWVAAGLKTSLNWLVVSICVLAAVVVPRGL</sequence>
<reference evidence="1 2" key="1">
    <citation type="journal article" date="2013" name="MBio">
        <title>Genome sequencing of the plant pathogen Taphrina deformans, the causal agent of peach leaf curl.</title>
        <authorList>
            <person name="Cisse O.H."/>
            <person name="Almeida J.M.G.C.F."/>
            <person name="Fonseca A."/>
            <person name="Kumar A.A."/>
            <person name="Salojaervi J."/>
            <person name="Overmyer K."/>
            <person name="Hauser P.M."/>
            <person name="Pagni M."/>
        </authorList>
    </citation>
    <scope>NUCLEOTIDE SEQUENCE [LARGE SCALE GENOMIC DNA]</scope>
    <source>
        <strain evidence="2">PYCC 5710 / ATCC 11124 / CBS 356.35 / IMI 108563 / JCM 9778 / NBRC 8474</strain>
    </source>
</reference>